<reference evidence="2 3" key="1">
    <citation type="submission" date="2024-02" db="EMBL/GenBank/DDBJ databases">
        <authorList>
            <person name="Chen Y."/>
            <person name="Shah S."/>
            <person name="Dougan E. K."/>
            <person name="Thang M."/>
            <person name="Chan C."/>
        </authorList>
    </citation>
    <scope>NUCLEOTIDE SEQUENCE [LARGE SCALE GENOMIC DNA]</scope>
</reference>
<evidence type="ECO:0000256" key="1">
    <source>
        <dbReference type="SAM" id="MobiDB-lite"/>
    </source>
</evidence>
<gene>
    <name evidence="2" type="ORF">CCMP2556_LOCUS11754</name>
</gene>
<sequence>MASTSPRAKDPINSPVEESRSPAAYARAVVRAAKAQAPRDGRGGDTEIDEEEETPPAAAPVQTDVEVKASSPRTQLHTVYVDTIQPKRLVEVSKASEAGERCMVLHNFIIARICDVSGADATQAKDLVVTKCCCCGHVFPMPTSPIRALKRQRKVWPCGHWLFRLEFRFKLLLQEEECLQWVFVADEANGLLGESADEVAENLEARERAQKRLDALREDLGKPREGNSHSLTVYRHDGPDTSVFGAYVVCDTDLQLLPEALS</sequence>
<protein>
    <recommendedName>
        <fullName evidence="4">Replication termination factor 2</fullName>
    </recommendedName>
</protein>
<evidence type="ECO:0000313" key="3">
    <source>
        <dbReference type="Proteomes" id="UP001642484"/>
    </source>
</evidence>
<organism evidence="2 3">
    <name type="scientific">Durusdinium trenchii</name>
    <dbReference type="NCBI Taxonomy" id="1381693"/>
    <lineage>
        <taxon>Eukaryota</taxon>
        <taxon>Sar</taxon>
        <taxon>Alveolata</taxon>
        <taxon>Dinophyceae</taxon>
        <taxon>Suessiales</taxon>
        <taxon>Symbiodiniaceae</taxon>
        <taxon>Durusdinium</taxon>
    </lineage>
</organism>
<feature type="region of interest" description="Disordered" evidence="1">
    <location>
        <begin position="1"/>
        <end position="67"/>
    </location>
</feature>
<evidence type="ECO:0008006" key="4">
    <source>
        <dbReference type="Google" id="ProtNLM"/>
    </source>
</evidence>
<accession>A0ABP0JKA0</accession>
<evidence type="ECO:0000313" key="2">
    <source>
        <dbReference type="EMBL" id="CAK9014572.1"/>
    </source>
</evidence>
<name>A0ABP0JKA0_9DINO</name>
<dbReference type="Proteomes" id="UP001642484">
    <property type="component" value="Unassembled WGS sequence"/>
</dbReference>
<dbReference type="EMBL" id="CAXAMN010005559">
    <property type="protein sequence ID" value="CAK9014572.1"/>
    <property type="molecule type" value="Genomic_DNA"/>
</dbReference>
<comment type="caution">
    <text evidence="2">The sequence shown here is derived from an EMBL/GenBank/DDBJ whole genome shotgun (WGS) entry which is preliminary data.</text>
</comment>
<feature type="compositionally biased region" description="Low complexity" evidence="1">
    <location>
        <begin position="21"/>
        <end position="36"/>
    </location>
</feature>
<proteinExistence type="predicted"/>
<keyword evidence="3" id="KW-1185">Reference proteome</keyword>